<keyword evidence="8 11" id="KW-0333">Golgi apparatus</keyword>
<evidence type="ECO:0000256" key="10">
    <source>
        <dbReference type="ARBA" id="ARBA00023329"/>
    </source>
</evidence>
<dbReference type="PANTHER" id="PTHR10805">
    <property type="entry name" value="COATOMER SUBUNIT EPSILON"/>
    <property type="match status" value="1"/>
</dbReference>
<evidence type="ECO:0000256" key="2">
    <source>
        <dbReference type="ARBA" id="ARBA00004347"/>
    </source>
</evidence>
<dbReference type="Pfam" id="PF04733">
    <property type="entry name" value="Coatomer_E"/>
    <property type="match status" value="1"/>
</dbReference>
<dbReference type="GO" id="GO:0006890">
    <property type="term" value="P:retrograde vesicle-mediated transport, Golgi to endoplasmic reticulum"/>
    <property type="evidence" value="ECO:0007669"/>
    <property type="project" value="UniProtKB-UniRule"/>
</dbReference>
<dbReference type="Gene3D" id="1.25.40.10">
    <property type="entry name" value="Tetratricopeptide repeat domain"/>
    <property type="match status" value="1"/>
</dbReference>
<evidence type="ECO:0000256" key="11">
    <source>
        <dbReference type="PIRNR" id="PIRNR016478"/>
    </source>
</evidence>
<evidence type="ECO:0000256" key="8">
    <source>
        <dbReference type="ARBA" id="ARBA00023034"/>
    </source>
</evidence>
<keyword evidence="6 11" id="KW-0931">ER-Golgi transport</keyword>
<proteinExistence type="inferred from homology"/>
<comment type="function">
    <text evidence="11">The coatomer is a cytosolic protein complex that binds to dilysine motifs and reversibly associates with Golgi non-clathrin-coated vesicles, which further mediate biosynthetic protein transport from the ER, via the Golgi up to the trans Golgi network. The coatomer complex is required for budding from Golgi membranes, and is essential for the retrograde Golgi-to-ER transport of dilysine-tagged proteins.</text>
</comment>
<evidence type="ECO:0000313" key="12">
    <source>
        <dbReference type="EMBL" id="CAE0705352.1"/>
    </source>
</evidence>
<dbReference type="Proteomes" id="UP000789595">
    <property type="component" value="Unassembled WGS sequence"/>
</dbReference>
<keyword evidence="5 11" id="KW-0963">Cytoplasm</keyword>
<reference evidence="12" key="1">
    <citation type="submission" date="2021-01" db="EMBL/GenBank/DDBJ databases">
        <authorList>
            <person name="Corre E."/>
            <person name="Pelletier E."/>
            <person name="Niang G."/>
            <person name="Scheremetjew M."/>
            <person name="Finn R."/>
            <person name="Kale V."/>
            <person name="Holt S."/>
            <person name="Cochrane G."/>
            <person name="Meng A."/>
            <person name="Brown T."/>
            <person name="Cohen L."/>
        </authorList>
    </citation>
    <scope>NUCLEOTIDE SEQUENCE</scope>
    <source>
        <strain evidence="12">CCMP1756</strain>
    </source>
</reference>
<protein>
    <recommendedName>
        <fullName evidence="11">Coatomer subunit epsilon</fullName>
    </recommendedName>
</protein>
<dbReference type="AlphaFoldDB" id="A0A7S4A6L7"/>
<name>A0A7S4A6L7_9STRA</name>
<dbReference type="EMBL" id="HBIW01024104">
    <property type="protein sequence ID" value="CAE0705352.1"/>
    <property type="molecule type" value="Transcribed_RNA"/>
</dbReference>
<dbReference type="GO" id="GO:0015031">
    <property type="term" value="P:protein transport"/>
    <property type="evidence" value="ECO:0007669"/>
    <property type="project" value="UniProtKB-UniRule"/>
</dbReference>
<keyword evidence="7 11" id="KW-0653">Protein transport</keyword>
<evidence type="ECO:0000256" key="6">
    <source>
        <dbReference type="ARBA" id="ARBA00022892"/>
    </source>
</evidence>
<dbReference type="GO" id="GO:0006891">
    <property type="term" value="P:intra-Golgi vesicle-mediated transport"/>
    <property type="evidence" value="ECO:0007669"/>
    <property type="project" value="TreeGrafter"/>
</dbReference>
<dbReference type="GO" id="GO:0000139">
    <property type="term" value="C:Golgi membrane"/>
    <property type="evidence" value="ECO:0007669"/>
    <property type="project" value="UniProtKB-SubCell"/>
</dbReference>
<dbReference type="PANTHER" id="PTHR10805:SF0">
    <property type="entry name" value="COATOMER SUBUNIT EPSILON"/>
    <property type="match status" value="1"/>
</dbReference>
<evidence type="ECO:0000256" key="7">
    <source>
        <dbReference type="ARBA" id="ARBA00022927"/>
    </source>
</evidence>
<dbReference type="InterPro" id="IPR011990">
    <property type="entry name" value="TPR-like_helical_dom_sf"/>
</dbReference>
<evidence type="ECO:0000256" key="1">
    <source>
        <dbReference type="ARBA" id="ARBA00004255"/>
    </source>
</evidence>
<dbReference type="GO" id="GO:0005198">
    <property type="term" value="F:structural molecule activity"/>
    <property type="evidence" value="ECO:0007669"/>
    <property type="project" value="UniProtKB-UniRule"/>
</dbReference>
<dbReference type="EMBL" id="CAKKNE010000006">
    <property type="protein sequence ID" value="CAH0379075.1"/>
    <property type="molecule type" value="Genomic_DNA"/>
</dbReference>
<dbReference type="PIRSF" id="PIRSF016478">
    <property type="entry name" value="Coatomer_esu"/>
    <property type="match status" value="1"/>
</dbReference>
<comment type="subcellular location">
    <subcellularLocation>
        <location evidence="2">Cytoplasmic vesicle</location>
        <location evidence="2">COPI-coated vesicle membrane</location>
        <topology evidence="2">Peripheral membrane protein</topology>
        <orientation evidence="2">Cytoplasmic side</orientation>
    </subcellularLocation>
    <subcellularLocation>
        <location evidence="1">Golgi apparatus membrane</location>
        <topology evidence="1">Peripheral membrane protein</topology>
        <orientation evidence="1">Cytoplasmic side</orientation>
    </subcellularLocation>
</comment>
<evidence type="ECO:0000313" key="13">
    <source>
        <dbReference type="EMBL" id="CAH0379075.1"/>
    </source>
</evidence>
<dbReference type="GO" id="GO:0006888">
    <property type="term" value="P:endoplasmic reticulum to Golgi vesicle-mediated transport"/>
    <property type="evidence" value="ECO:0007669"/>
    <property type="project" value="TreeGrafter"/>
</dbReference>
<evidence type="ECO:0000256" key="5">
    <source>
        <dbReference type="ARBA" id="ARBA00022490"/>
    </source>
</evidence>
<dbReference type="SUPFAM" id="SSF48452">
    <property type="entry name" value="TPR-like"/>
    <property type="match status" value="1"/>
</dbReference>
<evidence type="ECO:0000256" key="4">
    <source>
        <dbReference type="ARBA" id="ARBA00022448"/>
    </source>
</evidence>
<keyword evidence="14" id="KW-1185">Reference proteome</keyword>
<gene>
    <name evidence="12" type="ORF">PCAL00307_LOCUS20801</name>
    <name evidence="13" type="ORF">PECAL_6P06760</name>
</gene>
<keyword evidence="4 11" id="KW-0813">Transport</keyword>
<evidence type="ECO:0000313" key="14">
    <source>
        <dbReference type="Proteomes" id="UP000789595"/>
    </source>
</evidence>
<evidence type="ECO:0000256" key="9">
    <source>
        <dbReference type="ARBA" id="ARBA00023136"/>
    </source>
</evidence>
<dbReference type="InterPro" id="IPR006822">
    <property type="entry name" value="Coatomer_esu"/>
</dbReference>
<sequence>MASTDPDELYTLRNLFWLGSFQQAINEGGRLNRLTDELKIERDEFVYRSYVGQGQYALVISEVDDDAPVSLRAVKLLAEYLENPSGTRDGVVETLGTWLTEKETRENSTVQLVAAIIYQREDLQKEAFTALKKQSTMEQTALWAQMCLQINRCDLAEQSFKKLEAIDEDATLTQLVGAWINLHKGGDNTKEAAYTYEELIDKFGSSLTLLNGLAVAKMHQKDYEEAQKRLQEALGKKSDDADALINLITCSAHMGKEEKEINRYQQLLYGAHPNHPYVVNMKAKEAEFDRLAAEYLEKEGLEEDAEGNLVKVGN</sequence>
<keyword evidence="10 11" id="KW-0968">Cytoplasmic vesicle</keyword>
<accession>A0A7S4A6L7</accession>
<comment type="similarity">
    <text evidence="3 11">Belongs to the COPE family.</text>
</comment>
<organism evidence="12">
    <name type="scientific">Pelagomonas calceolata</name>
    <dbReference type="NCBI Taxonomy" id="35677"/>
    <lineage>
        <taxon>Eukaryota</taxon>
        <taxon>Sar</taxon>
        <taxon>Stramenopiles</taxon>
        <taxon>Ochrophyta</taxon>
        <taxon>Pelagophyceae</taxon>
        <taxon>Pelagomonadales</taxon>
        <taxon>Pelagomonadaceae</taxon>
        <taxon>Pelagomonas</taxon>
    </lineage>
</organism>
<evidence type="ECO:0000256" key="3">
    <source>
        <dbReference type="ARBA" id="ARBA00008827"/>
    </source>
</evidence>
<reference evidence="13" key="2">
    <citation type="submission" date="2021-11" db="EMBL/GenBank/DDBJ databases">
        <authorList>
            <consortium name="Genoscope - CEA"/>
            <person name="William W."/>
        </authorList>
    </citation>
    <scope>NUCLEOTIDE SEQUENCE</scope>
</reference>
<keyword evidence="9 11" id="KW-0472">Membrane</keyword>
<dbReference type="GO" id="GO:0030126">
    <property type="term" value="C:COPI vesicle coat"/>
    <property type="evidence" value="ECO:0007669"/>
    <property type="project" value="TreeGrafter"/>
</dbReference>
<dbReference type="OrthoDB" id="310217at2759"/>